<evidence type="ECO:0000313" key="2">
    <source>
        <dbReference type="EMBL" id="MBC2398776.1"/>
    </source>
</evidence>
<proteinExistence type="predicted"/>
<accession>A0A923ECG8</accession>
<keyword evidence="1" id="KW-1133">Transmembrane helix</keyword>
<comment type="caution">
    <text evidence="2">The sequence shown here is derived from an EMBL/GenBank/DDBJ whole genome shotgun (WGS) entry which is preliminary data.</text>
</comment>
<keyword evidence="1" id="KW-0812">Transmembrane</keyword>
<feature type="transmembrane region" description="Helical" evidence="1">
    <location>
        <begin position="40"/>
        <end position="60"/>
    </location>
</feature>
<evidence type="ECO:0000313" key="3">
    <source>
        <dbReference type="Proteomes" id="UP000563151"/>
    </source>
</evidence>
<keyword evidence="3" id="KW-1185">Reference proteome</keyword>
<keyword evidence="1" id="KW-0472">Membrane</keyword>
<protein>
    <submittedName>
        <fullName evidence="2">Uncharacterized protein</fullName>
    </submittedName>
</protein>
<organism evidence="2 3">
    <name type="scientific">Clostridium tetanomorphum</name>
    <dbReference type="NCBI Taxonomy" id="1553"/>
    <lineage>
        <taxon>Bacteria</taxon>
        <taxon>Bacillati</taxon>
        <taxon>Bacillota</taxon>
        <taxon>Clostridia</taxon>
        <taxon>Eubacteriales</taxon>
        <taxon>Clostridiaceae</taxon>
        <taxon>Clostridium</taxon>
    </lineage>
</organism>
<dbReference type="EMBL" id="JAAZWO010000018">
    <property type="protein sequence ID" value="MBC2398776.1"/>
    <property type="molecule type" value="Genomic_DNA"/>
</dbReference>
<dbReference type="RefSeq" id="WP_035152861.1">
    <property type="nucleotide sequence ID" value="NZ_JAAZWO010000018.1"/>
</dbReference>
<feature type="transmembrane region" description="Helical" evidence="1">
    <location>
        <begin position="14"/>
        <end position="34"/>
    </location>
</feature>
<sequence>MNNKIYDKKTDKNLFKLLIIYGVLIAIFIIYDFLQINLPMYLKYVVLSISCIIMVIKSVKLVKSKKHSGSKVIYPIVSTLLLVATLGLNYTGFIKTFGEYTVKSTDLSKVYIDGLKIGDSLEKFNNKKYTFTDRYSNDNYNFIYEEIMISEKDNKINKIFGHADQVDISINGYKAIKNLDNVISRLGNNYVKVTYDSEQLLKQYIYVDRKNNIKVSFIYREYFEGKANNQLEYVIVSYCGLDITL</sequence>
<name>A0A923ECG8_CLOTT</name>
<feature type="transmembrane region" description="Helical" evidence="1">
    <location>
        <begin position="72"/>
        <end position="93"/>
    </location>
</feature>
<gene>
    <name evidence="2" type="ORF">HGG79_13475</name>
</gene>
<reference evidence="2 3" key="1">
    <citation type="submission" date="2020-04" db="EMBL/GenBank/DDBJ databases">
        <title>Genomic insights into acetone-butanol-ethanol (ABE) fermentation by sequencing solventogenic clostridia strains.</title>
        <authorList>
            <person name="Brown S."/>
        </authorList>
    </citation>
    <scope>NUCLEOTIDE SEQUENCE [LARGE SCALE GENOMIC DNA]</scope>
    <source>
        <strain evidence="2 3">DJ011</strain>
    </source>
</reference>
<evidence type="ECO:0000256" key="1">
    <source>
        <dbReference type="SAM" id="Phobius"/>
    </source>
</evidence>
<dbReference type="Proteomes" id="UP000563151">
    <property type="component" value="Unassembled WGS sequence"/>
</dbReference>
<dbReference type="AlphaFoldDB" id="A0A923ECG8"/>